<dbReference type="SUPFAM" id="SSF52009">
    <property type="entry name" value="Phosphohistidine domain"/>
    <property type="match status" value="1"/>
</dbReference>
<evidence type="ECO:0000256" key="9">
    <source>
        <dbReference type="ARBA" id="ARBA00022679"/>
    </source>
</evidence>
<evidence type="ECO:0000256" key="5">
    <source>
        <dbReference type="ARBA" id="ARBA00012232"/>
    </source>
</evidence>
<dbReference type="NCBIfam" id="NF008283">
    <property type="entry name" value="PRK11061.1"/>
    <property type="match status" value="1"/>
</dbReference>
<evidence type="ECO:0000256" key="2">
    <source>
        <dbReference type="ARBA" id="ARBA00001946"/>
    </source>
</evidence>
<keyword evidence="9" id="KW-0808">Transferase</keyword>
<keyword evidence="12" id="KW-0418">Kinase</keyword>
<evidence type="ECO:0000256" key="12">
    <source>
        <dbReference type="ARBA" id="ARBA00022777"/>
    </source>
</evidence>
<dbReference type="Pfam" id="PF05524">
    <property type="entry name" value="PEP-utilisers_N"/>
    <property type="match status" value="1"/>
</dbReference>
<dbReference type="Gene3D" id="3.30.450.40">
    <property type="match status" value="1"/>
</dbReference>
<dbReference type="SMART" id="SM00065">
    <property type="entry name" value="GAF"/>
    <property type="match status" value="1"/>
</dbReference>
<dbReference type="NCBIfam" id="TIGR01417">
    <property type="entry name" value="PTS_I_fam"/>
    <property type="match status" value="1"/>
</dbReference>
<evidence type="ECO:0000256" key="11">
    <source>
        <dbReference type="ARBA" id="ARBA00022723"/>
    </source>
</evidence>
<dbReference type="Pfam" id="PF00391">
    <property type="entry name" value="PEP-utilizers"/>
    <property type="match status" value="1"/>
</dbReference>
<dbReference type="Pfam" id="PF01590">
    <property type="entry name" value="GAF"/>
    <property type="match status" value="1"/>
</dbReference>
<dbReference type="InterPro" id="IPR029016">
    <property type="entry name" value="GAF-like_dom_sf"/>
</dbReference>
<dbReference type="PRINTS" id="PR01736">
    <property type="entry name" value="PHPHTRNFRASE"/>
</dbReference>
<evidence type="ECO:0000256" key="4">
    <source>
        <dbReference type="ARBA" id="ARBA00007837"/>
    </source>
</evidence>
<gene>
    <name evidence="15" type="ordered locus">AMEC673_02705</name>
</gene>
<dbReference type="InterPro" id="IPR050499">
    <property type="entry name" value="PEP-utilizing_PTS_enzyme"/>
</dbReference>
<dbReference type="InterPro" id="IPR040442">
    <property type="entry name" value="Pyrv_kinase-like_dom_sf"/>
</dbReference>
<organism evidence="15 16">
    <name type="scientific">Alteromonas macleodii (strain English Channel 673)</name>
    <dbReference type="NCBI Taxonomy" id="1004788"/>
    <lineage>
        <taxon>Bacteria</taxon>
        <taxon>Pseudomonadati</taxon>
        <taxon>Pseudomonadota</taxon>
        <taxon>Gammaproteobacteria</taxon>
        <taxon>Alteromonadales</taxon>
        <taxon>Alteromonadaceae</taxon>
        <taxon>Alteromonas/Salinimonas group</taxon>
        <taxon>Alteromonas</taxon>
    </lineage>
</organism>
<sequence>MSPQSQQGTMLTTLKRIVQEMNQIPALDTALFRLASRVKQTLDVDSCSIYLADYDTQEFILKATDGLHPDAVEQVRIGFSEGLIGLVGQREEPLNIVNAHSHPRFKHYPEVQEENYNAFLGTPIINQRRVLGVITLQQSQMRRFSEDEEAFLVTLAAQLALEITNADIRGALTLSNSNDNTARQKNVRGIAGSPGLAIGKGVSPDKSINLKNWVVKRTQSPQDQIQLYRKGVEVTRGHVDALSKRLDDGIPDDVKSIFQLYHHLLDANSLGREVEEKIRQGWDAASSLKMVVESYAARFQAMDDPYMQERAIDIVDLSDRILANILYEANGKKVTEKTITEASILVADEVSAPMLAEFPRGKLKGIISIRGSNNSHAAILARAMGVPAVMGCQNVTPALLEDKEILLDGYSGEVIVSPERNIKSEFIQLIEEESAIAEKIDAEADKPCESVDGCRMSLYINAGLSAEVELNAEQIGAGVGLYRTEIPFMLRERFPSEQEQVKLYRQVLEAAPSLPITMRTLDVGGDKPLPYFPINEENPFLGWRGIRLTLDHPEIFLVQVRAMLRASVGLSNLQIMLPMISTVSEVQESKRLINQAYYEICDEIAESGQALTKPKLGIMLEVPSVLYQLPQLAKHVDFFSVGSNDLTQYLLAVDRNNTRVAGLYNSYHPAVLGALYDVVQKANQNQVPVTICGEIAGEPAGALLLMGMGYRRLSMNGFNLRKINWLIRKVTLDECKQLLSLALTSVSQEEVFVHLNQYLETKGLGGLIRAGA</sequence>
<feature type="domain" description="GAF" evidence="14">
    <location>
        <begin position="26"/>
        <end position="173"/>
    </location>
</feature>
<name>A0AB32ZUM8_ALTME</name>
<dbReference type="InterPro" id="IPR008731">
    <property type="entry name" value="PTS_EIN"/>
</dbReference>
<dbReference type="Gene3D" id="3.50.30.10">
    <property type="entry name" value="Phosphohistidine domain"/>
    <property type="match status" value="1"/>
</dbReference>
<dbReference type="GO" id="GO:0016301">
    <property type="term" value="F:kinase activity"/>
    <property type="evidence" value="ECO:0007669"/>
    <property type="project" value="UniProtKB-KW"/>
</dbReference>
<dbReference type="PANTHER" id="PTHR46244">
    <property type="entry name" value="PHOSPHOENOLPYRUVATE-PROTEIN PHOSPHOTRANSFERASE"/>
    <property type="match status" value="1"/>
</dbReference>
<keyword evidence="6" id="KW-0813">Transport</keyword>
<evidence type="ECO:0000256" key="8">
    <source>
        <dbReference type="ARBA" id="ARBA00022597"/>
    </source>
</evidence>
<reference evidence="16" key="1">
    <citation type="journal article" date="2012" name="Sci. Rep.">
        <title>Genomes of surface isolates of Alteromonas macleodii: the life of a widespread marine opportunistic copiotroph.</title>
        <authorList>
            <person name="Lopez-Perez M."/>
            <person name="Gonzaga A."/>
            <person name="Martin-Cuadrado A.B."/>
            <person name="Onyshchenko O."/>
            <person name="Ghavidel A."/>
            <person name="Ghai R."/>
            <person name="Rodriguez-Valera F."/>
        </authorList>
    </citation>
    <scope>NUCLEOTIDE SEQUENCE [LARGE SCALE GENOMIC DNA]</scope>
    <source>
        <strain evidence="16">English Channel 673</strain>
    </source>
</reference>
<dbReference type="GO" id="GO:0008965">
    <property type="term" value="F:phosphoenolpyruvate-protein phosphotransferase activity"/>
    <property type="evidence" value="ECO:0007669"/>
    <property type="project" value="UniProtKB-EC"/>
</dbReference>
<comment type="similarity">
    <text evidence="4">Belongs to the PEP-utilizing enzyme family.</text>
</comment>
<dbReference type="EC" id="2.7.3.9" evidence="5"/>
<keyword evidence="13" id="KW-0460">Magnesium</keyword>
<evidence type="ECO:0000256" key="6">
    <source>
        <dbReference type="ARBA" id="ARBA00022448"/>
    </source>
</evidence>
<dbReference type="InterPro" id="IPR036618">
    <property type="entry name" value="PtsI_HPr-bd_sf"/>
</dbReference>
<evidence type="ECO:0000256" key="1">
    <source>
        <dbReference type="ARBA" id="ARBA00000683"/>
    </source>
</evidence>
<keyword evidence="10" id="KW-0598">Phosphotransferase system</keyword>
<accession>A0AB32ZUM8</accession>
<evidence type="ECO:0000256" key="10">
    <source>
        <dbReference type="ARBA" id="ARBA00022683"/>
    </source>
</evidence>
<evidence type="ECO:0000313" key="16">
    <source>
        <dbReference type="Proteomes" id="UP000006296"/>
    </source>
</evidence>
<dbReference type="Proteomes" id="UP000006296">
    <property type="component" value="Chromosome"/>
</dbReference>
<dbReference type="GO" id="GO:0046872">
    <property type="term" value="F:metal ion binding"/>
    <property type="evidence" value="ECO:0007669"/>
    <property type="project" value="UniProtKB-KW"/>
</dbReference>
<dbReference type="Gene3D" id="1.10.274.10">
    <property type="entry name" value="PtsI, HPr-binding domain"/>
    <property type="match status" value="1"/>
</dbReference>
<dbReference type="Gene3D" id="3.20.20.60">
    <property type="entry name" value="Phosphoenolpyruvate-binding domains"/>
    <property type="match status" value="1"/>
</dbReference>
<dbReference type="PROSITE" id="PS00742">
    <property type="entry name" value="PEP_ENZYMES_2"/>
    <property type="match status" value="1"/>
</dbReference>
<dbReference type="InterPro" id="IPR000121">
    <property type="entry name" value="PEP_util_C"/>
</dbReference>
<dbReference type="Pfam" id="PF02896">
    <property type="entry name" value="PEP-utilizers_C"/>
    <property type="match status" value="1"/>
</dbReference>
<dbReference type="SUPFAM" id="SSF51621">
    <property type="entry name" value="Phosphoenolpyruvate/pyruvate domain"/>
    <property type="match status" value="1"/>
</dbReference>
<dbReference type="GO" id="GO:0009401">
    <property type="term" value="P:phosphoenolpyruvate-dependent sugar phosphotransferase system"/>
    <property type="evidence" value="ECO:0007669"/>
    <property type="project" value="UniProtKB-KW"/>
</dbReference>
<dbReference type="InterPro" id="IPR003018">
    <property type="entry name" value="GAF"/>
</dbReference>
<evidence type="ECO:0000313" key="15">
    <source>
        <dbReference type="EMBL" id="AFT73242.1"/>
    </source>
</evidence>
<dbReference type="AlphaFoldDB" id="A0AB32ZUM8"/>
<keyword evidence="7" id="KW-0963">Cytoplasm</keyword>
<dbReference type="PANTHER" id="PTHR46244:SF1">
    <property type="entry name" value="PHOSPHOENOLPYRUVATE-DEPENDENT PHOSPHOTRANSFERASE SYSTEM"/>
    <property type="match status" value="1"/>
</dbReference>
<proteinExistence type="inferred from homology"/>
<evidence type="ECO:0000256" key="7">
    <source>
        <dbReference type="ARBA" id="ARBA00022490"/>
    </source>
</evidence>
<dbReference type="SUPFAM" id="SSF55781">
    <property type="entry name" value="GAF domain-like"/>
    <property type="match status" value="1"/>
</dbReference>
<dbReference type="EMBL" id="CP003844">
    <property type="protein sequence ID" value="AFT73242.1"/>
    <property type="molecule type" value="Genomic_DNA"/>
</dbReference>
<dbReference type="GO" id="GO:0005737">
    <property type="term" value="C:cytoplasm"/>
    <property type="evidence" value="ECO:0007669"/>
    <property type="project" value="UniProtKB-SubCell"/>
</dbReference>
<protein>
    <recommendedName>
        <fullName evidence="5">phosphoenolpyruvate--protein phosphotransferase</fullName>
        <ecNumber evidence="5">2.7.3.9</ecNumber>
    </recommendedName>
</protein>
<evidence type="ECO:0000256" key="13">
    <source>
        <dbReference type="ARBA" id="ARBA00022842"/>
    </source>
</evidence>
<dbReference type="SUPFAM" id="SSF47831">
    <property type="entry name" value="Enzyme I of the PEP:sugar phosphotransferase system HPr-binding (sub)domain"/>
    <property type="match status" value="1"/>
</dbReference>
<keyword evidence="11" id="KW-0479">Metal-binding</keyword>
<dbReference type="InterPro" id="IPR015813">
    <property type="entry name" value="Pyrv/PenolPyrv_kinase-like_dom"/>
</dbReference>
<dbReference type="KEGG" id="amg:AMEC673_02705"/>
<evidence type="ECO:0000256" key="3">
    <source>
        <dbReference type="ARBA" id="ARBA00004496"/>
    </source>
</evidence>
<keyword evidence="8" id="KW-0762">Sugar transport</keyword>
<dbReference type="InterPro" id="IPR036637">
    <property type="entry name" value="Phosphohistidine_dom_sf"/>
</dbReference>
<dbReference type="InterPro" id="IPR008279">
    <property type="entry name" value="PEP-util_enz_mobile_dom"/>
</dbReference>
<comment type="subcellular location">
    <subcellularLocation>
        <location evidence="3">Cytoplasm</location>
    </subcellularLocation>
</comment>
<dbReference type="InterPro" id="IPR006318">
    <property type="entry name" value="PTS_EI-like"/>
</dbReference>
<evidence type="ECO:0000259" key="14">
    <source>
        <dbReference type="SMART" id="SM00065"/>
    </source>
</evidence>
<comment type="cofactor">
    <cofactor evidence="2">
        <name>Mg(2+)</name>
        <dbReference type="ChEBI" id="CHEBI:18420"/>
    </cofactor>
</comment>
<comment type="catalytic activity">
    <reaction evidence="1">
        <text>L-histidyl-[protein] + phosphoenolpyruvate = N(pros)-phospho-L-histidyl-[protein] + pyruvate</text>
        <dbReference type="Rhea" id="RHEA:23880"/>
        <dbReference type="Rhea" id="RHEA-COMP:9745"/>
        <dbReference type="Rhea" id="RHEA-COMP:9746"/>
        <dbReference type="ChEBI" id="CHEBI:15361"/>
        <dbReference type="ChEBI" id="CHEBI:29979"/>
        <dbReference type="ChEBI" id="CHEBI:58702"/>
        <dbReference type="ChEBI" id="CHEBI:64837"/>
        <dbReference type="EC" id="2.7.3.9"/>
    </reaction>
</comment>
<dbReference type="InterPro" id="IPR023151">
    <property type="entry name" value="PEP_util_CS"/>
</dbReference>